<keyword evidence="3" id="KW-1185">Reference proteome</keyword>
<dbReference type="Gene3D" id="3.40.50.300">
    <property type="entry name" value="P-loop containing nucleotide triphosphate hydrolases"/>
    <property type="match status" value="2"/>
</dbReference>
<dbReference type="OrthoDB" id="9803432at2"/>
<dbReference type="Pfam" id="PF13604">
    <property type="entry name" value="AAA_30"/>
    <property type="match status" value="1"/>
</dbReference>
<dbReference type="NCBIfam" id="TIGR02686">
    <property type="entry name" value="relax_trwC"/>
    <property type="match status" value="1"/>
</dbReference>
<dbReference type="InterPro" id="IPR027417">
    <property type="entry name" value="P-loop_NTPase"/>
</dbReference>
<sequence length="948" mass="110148">MMLSISNMSPEAVANYHDEDKNYYHEDELQGKWQGQGVDNLNLREFNYNDFKRLCNGIHPFEDKVLVDSSKRAGTDLTFSAPKSISILIEISTKEIEKEIRLAHDIAVKNTLSYIEKDYAQTRQQLFGIREVLNTKNLLIAKFQHDISRELDPQLHTHAFILNLTQKGNSEWRALHNDLLFKNKQFFGQIYRNELSLNIRKMGYGIEITDVKNGFFEVSGISKKLINEFSKRTEQVNNSYEELKRKFPNFNEWKLREMAKLDSRKSKNKKMNRVEIKKNNLYRAESIENVDNVLDSVKFKNFKNKKLTLKQYFDIAKEILTNKESVFTKELLLREVMKLSIGEYRLDDYLEEFTKDKELIKLDKNVYSTLEIVNIEKEILKKIELYKNSFNSISSENQLSSFIERNFSKMTKGQKTSFINILNNNDLICTIQGDAGSGKTYMLRAVEKFINDKSSIQGLSFTAKASYELEKESNITSSTLNTFFNQKEFKNNQIYIVDEASMLGSKQIKALIDKAIETNSRIVLVGDIKQFQPITAGAIFEQLQKEGLIKTSYMNETIRANTIIMKSLYSDVKSKNIESAFKTLESNSLIIESNNLDEIKNEYLKDLNHSLLIVSKNTDRIILNNLIRNSLIQNKSKSRLIYTRESTNLNELEKHFYRYYKENQTVIINKGIKGLKAGTQGIIKSIDSNSNSILIYANEKNIIIDLKKDGQKISTYENLKKEFAINEKIIFTKNNKEINIKNGQTAKIIGFNKNIVYVEKDNNIISIDTNEYNYFDYSYAITDYKSQGQTSEKVIILTDADRANTNSLYVQITRAKKEVKIFTNSIDRLKINAVKSQAKSTTIEYFRTKVIEEKNQNEGLHYEQVTRKSIISILGEYGEKLRVKFGTISNDIKNFIRGKKYLSEEFKVDIRKNRYRINELRKEKELNVVRNLIDNLNKDKSLEIGQGY</sequence>
<dbReference type="AlphaFoldDB" id="A0A5R8XY75"/>
<evidence type="ECO:0000313" key="3">
    <source>
        <dbReference type="Proteomes" id="UP000308901"/>
    </source>
</evidence>
<reference evidence="2 3" key="1">
    <citation type="submission" date="2019-05" db="EMBL/GenBank/DDBJ databases">
        <title>Arcobacter sp. nov., isolated from sea sediment.</title>
        <authorList>
            <person name="Kim W."/>
        </authorList>
    </citation>
    <scope>NUCLEOTIDE SEQUENCE [LARGE SCALE GENOMIC DNA]</scope>
    <source>
        <strain evidence="2 3">CAU 1517</strain>
    </source>
</reference>
<gene>
    <name evidence="2" type="ORF">FDK22_13150</name>
</gene>
<dbReference type="Pfam" id="PF08751">
    <property type="entry name" value="TrwC"/>
    <property type="match status" value="1"/>
</dbReference>
<dbReference type="SUPFAM" id="SSF55464">
    <property type="entry name" value="Origin of replication-binding domain, RBD-like"/>
    <property type="match status" value="1"/>
</dbReference>
<name>A0A5R8XY75_9BACT</name>
<organism evidence="2 3">
    <name type="scientific">Arcobacter arenosus</name>
    <dbReference type="NCBI Taxonomy" id="2576037"/>
    <lineage>
        <taxon>Bacteria</taxon>
        <taxon>Pseudomonadati</taxon>
        <taxon>Campylobacterota</taxon>
        <taxon>Epsilonproteobacteria</taxon>
        <taxon>Campylobacterales</taxon>
        <taxon>Arcobacteraceae</taxon>
        <taxon>Arcobacter</taxon>
    </lineage>
</organism>
<dbReference type="EMBL" id="VANU01000006">
    <property type="protein sequence ID" value="TLP36211.1"/>
    <property type="molecule type" value="Genomic_DNA"/>
</dbReference>
<dbReference type="RefSeq" id="WP_138153441.1">
    <property type="nucleotide sequence ID" value="NZ_VANU01000006.1"/>
</dbReference>
<accession>A0A5R8XY75</accession>
<comment type="caution">
    <text evidence="2">The sequence shown here is derived from an EMBL/GenBank/DDBJ whole genome shotgun (WGS) entry which is preliminary data.</text>
</comment>
<dbReference type="Proteomes" id="UP000308901">
    <property type="component" value="Unassembled WGS sequence"/>
</dbReference>
<dbReference type="InterPro" id="IPR014862">
    <property type="entry name" value="TrwC"/>
</dbReference>
<proteinExistence type="predicted"/>
<feature type="domain" description="TrwC relaxase" evidence="1">
    <location>
        <begin position="14"/>
        <end position="283"/>
    </location>
</feature>
<dbReference type="NCBIfam" id="NF041492">
    <property type="entry name" value="MobF"/>
    <property type="match status" value="1"/>
</dbReference>
<evidence type="ECO:0000259" key="1">
    <source>
        <dbReference type="Pfam" id="PF08751"/>
    </source>
</evidence>
<dbReference type="InterPro" id="IPR014059">
    <property type="entry name" value="TraI/TrwC_relax"/>
</dbReference>
<dbReference type="CDD" id="cd18809">
    <property type="entry name" value="SF1_C_RecD"/>
    <property type="match status" value="1"/>
</dbReference>
<protein>
    <submittedName>
        <fullName evidence="2">Conjugative relaxase</fullName>
    </submittedName>
</protein>
<dbReference type="SUPFAM" id="SSF52540">
    <property type="entry name" value="P-loop containing nucleoside triphosphate hydrolases"/>
    <property type="match status" value="2"/>
</dbReference>
<evidence type="ECO:0000313" key="2">
    <source>
        <dbReference type="EMBL" id="TLP36211.1"/>
    </source>
</evidence>